<evidence type="ECO:0000313" key="3">
    <source>
        <dbReference type="Proteomes" id="UP000643810"/>
    </source>
</evidence>
<sequence length="114" mass="11835">MKEHPSATDVKSTKQSDGTTTATKYFADAAKSVEITTASGMVRSENVNGTLNFNLHVGADSSSDNKIGVQIDAMSATGIGVKGLKVDTEDDATAAIDTISQAIQSTQDVLSLLQ</sequence>
<evidence type="ECO:0000313" key="2">
    <source>
        <dbReference type="EMBL" id="MBC5685727.1"/>
    </source>
</evidence>
<gene>
    <name evidence="2" type="ORF">H8R94_03690</name>
</gene>
<feature type="region of interest" description="Disordered" evidence="1">
    <location>
        <begin position="1"/>
        <end position="21"/>
    </location>
</feature>
<keyword evidence="3" id="KW-1185">Reference proteome</keyword>
<proteinExistence type="predicted"/>
<organism evidence="2 3">
    <name type="scientific">Roseburia lenta</name>
    <dbReference type="NCBI Taxonomy" id="2763061"/>
    <lineage>
        <taxon>Bacteria</taxon>
        <taxon>Bacillati</taxon>
        <taxon>Bacillota</taxon>
        <taxon>Clostridia</taxon>
        <taxon>Lachnospirales</taxon>
        <taxon>Lachnospiraceae</taxon>
        <taxon>Roseburia</taxon>
    </lineage>
</organism>
<feature type="compositionally biased region" description="Basic and acidic residues" evidence="1">
    <location>
        <begin position="1"/>
        <end position="14"/>
    </location>
</feature>
<dbReference type="RefSeq" id="WP_186853924.1">
    <property type="nucleotide sequence ID" value="NZ_JACOPG010000001.1"/>
</dbReference>
<comment type="caution">
    <text evidence="2">The sequence shown here is derived from an EMBL/GenBank/DDBJ whole genome shotgun (WGS) entry which is preliminary data.</text>
</comment>
<reference evidence="2 3" key="1">
    <citation type="submission" date="2020-08" db="EMBL/GenBank/DDBJ databases">
        <title>Genome public.</title>
        <authorList>
            <person name="Liu C."/>
            <person name="Sun Q."/>
        </authorList>
    </citation>
    <scope>NUCLEOTIDE SEQUENCE [LARGE SCALE GENOMIC DNA]</scope>
    <source>
        <strain evidence="2 3">NSJ-9</strain>
    </source>
</reference>
<dbReference type="Proteomes" id="UP000643810">
    <property type="component" value="Unassembled WGS sequence"/>
</dbReference>
<dbReference type="EMBL" id="JACOPG010000001">
    <property type="protein sequence ID" value="MBC5685727.1"/>
    <property type="molecule type" value="Genomic_DNA"/>
</dbReference>
<evidence type="ECO:0008006" key="4">
    <source>
        <dbReference type="Google" id="ProtNLM"/>
    </source>
</evidence>
<dbReference type="Gene3D" id="1.20.1330.10">
    <property type="entry name" value="f41 fragment of flagellin, N-terminal domain"/>
    <property type="match status" value="1"/>
</dbReference>
<accession>A0ABR7GE73</accession>
<evidence type="ECO:0000256" key="1">
    <source>
        <dbReference type="SAM" id="MobiDB-lite"/>
    </source>
</evidence>
<name>A0ABR7GE73_9FIRM</name>
<protein>
    <recommendedName>
        <fullName evidence="4">Flagellin</fullName>
    </recommendedName>
</protein>